<proteinExistence type="predicted"/>
<keyword evidence="2" id="KW-1185">Reference proteome</keyword>
<dbReference type="Proteomes" id="UP000095023">
    <property type="component" value="Unassembled WGS sequence"/>
</dbReference>
<accession>A0A1E4THT5</accession>
<evidence type="ECO:0000313" key="1">
    <source>
        <dbReference type="EMBL" id="ODV91305.1"/>
    </source>
</evidence>
<evidence type="ECO:0000313" key="2">
    <source>
        <dbReference type="Proteomes" id="UP000095023"/>
    </source>
</evidence>
<sequence length="554" mass="64647">MAAIQQLRTVIKRCIKSKSINENLIDHLKAVSKLESLKLKDQEYVQLMRLTRPMSVDLRFKCFLTIGDVWLKERGDIDVLAKYRDYCSLYLFLIQRIDKKRAMKLYNEIKTKDDWWSHIGLRLTIRGAYRNNILNSKIDSIARSVSSQFRGSIAKEMVKKYEIERNRRLVEWLPEGNNDLFRMLLKYKDLSNAEKFAKLTNNQLQLDSIANIQNLLKAYGNKQSVYSARLKSIGNGQPVTRSPEVLTAWYAIAKKAVRRSVISSKLINAIHNKESFDQFDTAFQQVSLINLDLSLQILELLEHANKQSRSLVRNENNDLLYLPPLTDRNYIMIVNTALKSNNYALALSIPSRIIQNGLEINPKIYRMILLKSIKDSKHQYIKTVYQDIVSNYATIDEATYKLLWVSISDYYLNNIQPHDQLISVDELLRFYNEQNINGSYKLFRSMLEGCLAQNDFIGAVLVLERMFVSTELQFDTKIAKDIFFIICANSKIDKTHTTKKKGWIDVHTRQKAFELQQYPINEWQDLALVLYFESGMDSEEFQTKLDQRRNQINP</sequence>
<reference evidence="2" key="1">
    <citation type="submission" date="2016-02" db="EMBL/GenBank/DDBJ databases">
        <title>Comparative genomics of biotechnologically important yeasts.</title>
        <authorList>
            <consortium name="DOE Joint Genome Institute"/>
            <person name="Riley R."/>
            <person name="Haridas S."/>
            <person name="Wolfe K.H."/>
            <person name="Lopes M.R."/>
            <person name="Hittinger C.T."/>
            <person name="Goker M."/>
            <person name="Salamov A."/>
            <person name="Wisecaver J."/>
            <person name="Long T.M."/>
            <person name="Aerts A.L."/>
            <person name="Barry K."/>
            <person name="Choi C."/>
            <person name="Clum A."/>
            <person name="Coughlan A.Y."/>
            <person name="Deshpande S."/>
            <person name="Douglass A.P."/>
            <person name="Hanson S.J."/>
            <person name="Klenk H.-P."/>
            <person name="Labutti K."/>
            <person name="Lapidus A."/>
            <person name="Lindquist E."/>
            <person name="Lipzen A."/>
            <person name="Meier-Kolthoff J.P."/>
            <person name="Ohm R.A."/>
            <person name="Otillar R.P."/>
            <person name="Pangilinan J."/>
            <person name="Peng Y."/>
            <person name="Rokas A."/>
            <person name="Rosa C.A."/>
            <person name="Scheuner C."/>
            <person name="Sibirny A.A."/>
            <person name="Slot J.C."/>
            <person name="Stielow J.B."/>
            <person name="Sun H."/>
            <person name="Kurtzman C.P."/>
            <person name="Blackwell M."/>
            <person name="Jeffries T.W."/>
            <person name="Grigoriev I.V."/>
        </authorList>
    </citation>
    <scope>NUCLEOTIDE SEQUENCE [LARGE SCALE GENOMIC DNA]</scope>
    <source>
        <strain evidence="2">NRRL Y-17796</strain>
    </source>
</reference>
<dbReference type="EMBL" id="KV453842">
    <property type="protein sequence ID" value="ODV91305.1"/>
    <property type="molecule type" value="Genomic_DNA"/>
</dbReference>
<dbReference type="AlphaFoldDB" id="A0A1E4THT5"/>
<organism evidence="1 2">
    <name type="scientific">Tortispora caseinolytica NRRL Y-17796</name>
    <dbReference type="NCBI Taxonomy" id="767744"/>
    <lineage>
        <taxon>Eukaryota</taxon>
        <taxon>Fungi</taxon>
        <taxon>Dikarya</taxon>
        <taxon>Ascomycota</taxon>
        <taxon>Saccharomycotina</taxon>
        <taxon>Trigonopsidomycetes</taxon>
        <taxon>Trigonopsidales</taxon>
        <taxon>Trigonopsidaceae</taxon>
        <taxon>Tortispora</taxon>
    </lineage>
</organism>
<name>A0A1E4THT5_9ASCO</name>
<protein>
    <submittedName>
        <fullName evidence="1">Uncharacterized protein</fullName>
    </submittedName>
</protein>
<gene>
    <name evidence="1" type="ORF">CANCADRAFT_44907</name>
</gene>